<comment type="subcellular location">
    <subcellularLocation>
        <location evidence="1">Membrane</location>
        <topology evidence="1">Multi-pass membrane protein</topology>
    </subcellularLocation>
</comment>
<evidence type="ECO:0000256" key="2">
    <source>
        <dbReference type="ARBA" id="ARBA00022692"/>
    </source>
</evidence>
<evidence type="ECO:0000256" key="5">
    <source>
        <dbReference type="SAM" id="Phobius"/>
    </source>
</evidence>
<keyword evidence="8" id="KW-1185">Reference proteome</keyword>
<evidence type="ECO:0000256" key="1">
    <source>
        <dbReference type="ARBA" id="ARBA00004141"/>
    </source>
</evidence>
<feature type="transmembrane region" description="Helical" evidence="5">
    <location>
        <begin position="299"/>
        <end position="319"/>
    </location>
</feature>
<organism evidence="7 8">
    <name type="scientific">Kockovaella imperatae</name>
    <dbReference type="NCBI Taxonomy" id="4999"/>
    <lineage>
        <taxon>Eukaryota</taxon>
        <taxon>Fungi</taxon>
        <taxon>Dikarya</taxon>
        <taxon>Basidiomycota</taxon>
        <taxon>Agaricomycotina</taxon>
        <taxon>Tremellomycetes</taxon>
        <taxon>Tremellales</taxon>
        <taxon>Cuniculitremaceae</taxon>
        <taxon>Kockovaella</taxon>
    </lineage>
</organism>
<dbReference type="GeneID" id="33554022"/>
<feature type="transmembrane region" description="Helical" evidence="5">
    <location>
        <begin position="86"/>
        <end position="107"/>
    </location>
</feature>
<dbReference type="EMBL" id="NBSH01000002">
    <property type="protein sequence ID" value="ORX39594.1"/>
    <property type="molecule type" value="Genomic_DNA"/>
</dbReference>
<dbReference type="PANTHER" id="PTHR22911">
    <property type="entry name" value="ACYL-MALONYL CONDENSING ENZYME-RELATED"/>
    <property type="match status" value="1"/>
</dbReference>
<dbReference type="InterPro" id="IPR037185">
    <property type="entry name" value="EmrE-like"/>
</dbReference>
<feature type="transmembrane region" description="Helical" evidence="5">
    <location>
        <begin position="208"/>
        <end position="228"/>
    </location>
</feature>
<accession>A0A1Y1UQ11</accession>
<comment type="caution">
    <text evidence="7">The sequence shown here is derived from an EMBL/GenBank/DDBJ whole genome shotgun (WGS) entry which is preliminary data.</text>
</comment>
<proteinExistence type="predicted"/>
<evidence type="ECO:0000256" key="4">
    <source>
        <dbReference type="ARBA" id="ARBA00023136"/>
    </source>
</evidence>
<dbReference type="SUPFAM" id="SSF103481">
    <property type="entry name" value="Multidrug resistance efflux transporter EmrE"/>
    <property type="match status" value="2"/>
</dbReference>
<feature type="transmembrane region" description="Helical" evidence="5">
    <location>
        <begin position="55"/>
        <end position="74"/>
    </location>
</feature>
<dbReference type="InterPro" id="IPR000620">
    <property type="entry name" value="EamA_dom"/>
</dbReference>
<dbReference type="PANTHER" id="PTHR22911:SF6">
    <property type="entry name" value="SOLUTE CARRIER FAMILY 35 MEMBER G1"/>
    <property type="match status" value="1"/>
</dbReference>
<feature type="transmembrane region" description="Helical" evidence="5">
    <location>
        <begin position="141"/>
        <end position="163"/>
    </location>
</feature>
<evidence type="ECO:0000313" key="8">
    <source>
        <dbReference type="Proteomes" id="UP000193218"/>
    </source>
</evidence>
<feature type="transmembrane region" description="Helical" evidence="5">
    <location>
        <begin position="240"/>
        <end position="261"/>
    </location>
</feature>
<dbReference type="STRING" id="4999.A0A1Y1UQ11"/>
<name>A0A1Y1UQ11_9TREE</name>
<dbReference type="InParanoid" id="A0A1Y1UQ11"/>
<feature type="transmembrane region" description="Helical" evidence="5">
    <location>
        <begin position="175"/>
        <end position="196"/>
    </location>
</feature>
<dbReference type="Pfam" id="PF00892">
    <property type="entry name" value="EamA"/>
    <property type="match status" value="1"/>
</dbReference>
<keyword evidence="3 5" id="KW-1133">Transmembrane helix</keyword>
<dbReference type="GO" id="GO:0016020">
    <property type="term" value="C:membrane"/>
    <property type="evidence" value="ECO:0007669"/>
    <property type="project" value="UniProtKB-SubCell"/>
</dbReference>
<gene>
    <name evidence="7" type="ORF">BD324DRAFT_222070</name>
</gene>
<dbReference type="OrthoDB" id="2596478at2759"/>
<keyword evidence="4 5" id="KW-0472">Membrane</keyword>
<keyword evidence="2 5" id="KW-0812">Transmembrane</keyword>
<evidence type="ECO:0000313" key="7">
    <source>
        <dbReference type="EMBL" id="ORX39594.1"/>
    </source>
</evidence>
<evidence type="ECO:0000259" key="6">
    <source>
        <dbReference type="Pfam" id="PF00892"/>
    </source>
</evidence>
<protein>
    <recommendedName>
        <fullName evidence="6">EamA domain-containing protein</fullName>
    </recommendedName>
</protein>
<dbReference type="AlphaFoldDB" id="A0A1Y1UQ11"/>
<dbReference type="Proteomes" id="UP000193218">
    <property type="component" value="Unassembled WGS sequence"/>
</dbReference>
<sequence>MSDTKTARRASLLDRSLSHHSAPVHLILLSDMGFTTMDGLVQLLQLRGVEASEVFLYRMSINAVICFAIMALRDPQSFKLFYGPDAPWLLARAVCSCGATSLAYVAVSHIPLSLFMTLYHLRPFPTIFACYAILGEKATRAQLIASVISFSAIIIVVQPDFLFSRHRPEGDTTAWSTYVGVGVTLLSCTCGALEIVASRKMADTVGWVPMLFAYTALGTVTAPVWILYSGASIKVFDQAGSVPMALWVGLCGMLAQATMILGLQRATGARVAVLGYFQILWAVLWQVVVYANIPNLLQILGTIIIIVAGCWAIVHARRLGSSHGEGLRR</sequence>
<reference evidence="7 8" key="1">
    <citation type="submission" date="2017-03" db="EMBL/GenBank/DDBJ databases">
        <title>Widespread Adenine N6-methylation of Active Genes in Fungi.</title>
        <authorList>
            <consortium name="DOE Joint Genome Institute"/>
            <person name="Mondo S.J."/>
            <person name="Dannebaum R.O."/>
            <person name="Kuo R.C."/>
            <person name="Louie K.B."/>
            <person name="Bewick A.J."/>
            <person name="Labutti K."/>
            <person name="Haridas S."/>
            <person name="Kuo A."/>
            <person name="Salamov A."/>
            <person name="Ahrendt S.R."/>
            <person name="Lau R."/>
            <person name="Bowen B.P."/>
            <person name="Lipzen A."/>
            <person name="Sullivan W."/>
            <person name="Andreopoulos W.B."/>
            <person name="Clum A."/>
            <person name="Lindquist E."/>
            <person name="Daum C."/>
            <person name="Northen T.R."/>
            <person name="Ramamoorthy G."/>
            <person name="Schmitz R.J."/>
            <person name="Gryganskyi A."/>
            <person name="Culley D."/>
            <person name="Magnuson J."/>
            <person name="James T.Y."/>
            <person name="O'Malley M.A."/>
            <person name="Stajich J.E."/>
            <person name="Spatafora J.W."/>
            <person name="Visel A."/>
            <person name="Grigoriev I.V."/>
        </authorList>
    </citation>
    <scope>NUCLEOTIDE SEQUENCE [LARGE SCALE GENOMIC DNA]</scope>
    <source>
        <strain evidence="7 8">NRRL Y-17943</strain>
    </source>
</reference>
<feature type="domain" description="EamA" evidence="6">
    <location>
        <begin position="44"/>
        <end position="157"/>
    </location>
</feature>
<evidence type="ECO:0000256" key="3">
    <source>
        <dbReference type="ARBA" id="ARBA00022989"/>
    </source>
</evidence>
<dbReference type="RefSeq" id="XP_021873379.1">
    <property type="nucleotide sequence ID" value="XM_022012214.1"/>
</dbReference>
<feature type="transmembrane region" description="Helical" evidence="5">
    <location>
        <begin position="273"/>
        <end position="293"/>
    </location>
</feature>